<dbReference type="EMBL" id="JAHLQF010000001">
    <property type="protein sequence ID" value="MBU5483012.1"/>
    <property type="molecule type" value="Genomic_DNA"/>
</dbReference>
<evidence type="ECO:0000313" key="1">
    <source>
        <dbReference type="EMBL" id="MBU5483012.1"/>
    </source>
</evidence>
<proteinExistence type="predicted"/>
<dbReference type="RefSeq" id="WP_216437417.1">
    <property type="nucleotide sequence ID" value="NZ_JAHLQF010000001.1"/>
</dbReference>
<keyword evidence="2" id="KW-1185">Reference proteome</keyword>
<dbReference type="Proteomes" id="UP000726170">
    <property type="component" value="Unassembled WGS sequence"/>
</dbReference>
<gene>
    <name evidence="1" type="ORF">KQI86_01655</name>
</gene>
<evidence type="ECO:0000313" key="2">
    <source>
        <dbReference type="Proteomes" id="UP000726170"/>
    </source>
</evidence>
<accession>A0ABS6ED02</accession>
<reference evidence="1 2" key="1">
    <citation type="submission" date="2021-06" db="EMBL/GenBank/DDBJ databases">
        <authorList>
            <person name="Sun Q."/>
            <person name="Li D."/>
        </authorList>
    </citation>
    <scope>NUCLEOTIDE SEQUENCE [LARGE SCALE GENOMIC DNA]</scope>
    <source>
        <strain evidence="1 2">MSJ-11</strain>
    </source>
</reference>
<organism evidence="1 2">
    <name type="scientific">Clostridium mobile</name>
    <dbReference type="NCBI Taxonomy" id="2841512"/>
    <lineage>
        <taxon>Bacteria</taxon>
        <taxon>Bacillati</taxon>
        <taxon>Bacillota</taxon>
        <taxon>Clostridia</taxon>
        <taxon>Eubacteriales</taxon>
        <taxon>Clostridiaceae</taxon>
        <taxon>Clostridium</taxon>
    </lineage>
</organism>
<protein>
    <submittedName>
        <fullName evidence="1">Uncharacterized protein</fullName>
    </submittedName>
</protein>
<name>A0ABS6ED02_9CLOT</name>
<comment type="caution">
    <text evidence="1">The sequence shown here is derived from an EMBL/GenBank/DDBJ whole genome shotgun (WGS) entry which is preliminary data.</text>
</comment>
<sequence length="642" mass="71427">MKYLSKKAMNLFLIIVLFITFMFTKEVKAYYNEPKLSFKINAIGDAQREYAFKTEILTYHINNMQKAEFSGRTYDVNTKEIVIETNHINFIDHSTIHVDGKFVGTSDDVLLDIKQIGNNYYQTFAIKYLTPGKHRIEVRSVPIGTTDLKIDFCYVNIPVFEDEMIQKSIENINAGNGNMNDYEIVGVNPLTIPDLKLLNDKVKDKYLVAKNVQDIINKIINEMNVNDTFMKINSGIATLDDYKMIGIKDIKASDVKKLNAAIRMEISVKKVDLTEDEIKLIIEELPQKIENSFDVINSGTAVLDNYELIGLTGVTDVNLVDVNEALKGKNHRTLKDVKPDANTVIDSLRIINSGTLVTSSYKKLGINTVAEDNAKAVREAIKIAKDEKKSNLTKAEINQVIDSVLKKIENSFNAINLGTATLNDYELIGLTGVTDVNLVDVNEALKGKNYRTLKDVKPDANTVIDSLRIINSGTLVTSSYKKLGINTVAEDNAKAVREAIKIAKDEKKSNLTKAEINQVIDSVLKKIENSFNAINLGTATLDDYELIGLTGVTDINLVDVNEALKGKNHTTLSKVKSDANTIIDSLKRINAGTTTLSYYKKLGINTVQSSNAKAVREAIKAARNIKKDDLTKAEINQVINNL</sequence>